<keyword evidence="4" id="KW-1185">Reference proteome</keyword>
<dbReference type="AlphaFoldDB" id="A0A6G4X4C1"/>
<protein>
    <recommendedName>
        <fullName evidence="2">DUF6895 domain-containing protein</fullName>
    </recommendedName>
</protein>
<feature type="domain" description="DUF6895" evidence="2">
    <location>
        <begin position="11"/>
        <end position="307"/>
    </location>
</feature>
<gene>
    <name evidence="3" type="ORF">G5C65_29295</name>
</gene>
<feature type="region of interest" description="Disordered" evidence="1">
    <location>
        <begin position="261"/>
        <end position="289"/>
    </location>
</feature>
<dbReference type="EMBL" id="JAAKZZ010000449">
    <property type="protein sequence ID" value="NGO72376.1"/>
    <property type="molecule type" value="Genomic_DNA"/>
</dbReference>
<dbReference type="Pfam" id="PF21836">
    <property type="entry name" value="DUF6895"/>
    <property type="match status" value="1"/>
</dbReference>
<reference evidence="3 4" key="1">
    <citation type="submission" date="2020-02" db="EMBL/GenBank/DDBJ databases">
        <title>Whole-genome analyses of novel actinobacteria.</title>
        <authorList>
            <person name="Sahin N."/>
            <person name="Tatar D."/>
        </authorList>
    </citation>
    <scope>NUCLEOTIDE SEQUENCE [LARGE SCALE GENOMIC DNA]</scope>
    <source>
        <strain evidence="3 4">SB3404</strain>
    </source>
</reference>
<name>A0A6G4X4C1_9ACTN</name>
<evidence type="ECO:0000256" key="1">
    <source>
        <dbReference type="SAM" id="MobiDB-lite"/>
    </source>
</evidence>
<dbReference type="Proteomes" id="UP000477722">
    <property type="component" value="Unassembled WGS sequence"/>
</dbReference>
<dbReference type="InterPro" id="IPR054190">
    <property type="entry name" value="DUF6895"/>
</dbReference>
<organism evidence="3 4">
    <name type="scientific">Streptomyces boncukensis</name>
    <dbReference type="NCBI Taxonomy" id="2711219"/>
    <lineage>
        <taxon>Bacteria</taxon>
        <taxon>Bacillati</taxon>
        <taxon>Actinomycetota</taxon>
        <taxon>Actinomycetes</taxon>
        <taxon>Kitasatosporales</taxon>
        <taxon>Streptomycetaceae</taxon>
        <taxon>Streptomyces</taxon>
    </lineage>
</organism>
<proteinExistence type="predicted"/>
<evidence type="ECO:0000313" key="4">
    <source>
        <dbReference type="Proteomes" id="UP000477722"/>
    </source>
</evidence>
<evidence type="ECO:0000313" key="3">
    <source>
        <dbReference type="EMBL" id="NGO72376.1"/>
    </source>
</evidence>
<evidence type="ECO:0000259" key="2">
    <source>
        <dbReference type="Pfam" id="PF21836"/>
    </source>
</evidence>
<comment type="caution">
    <text evidence="3">The sequence shown here is derived from an EMBL/GenBank/DDBJ whole genome shotgun (WGS) entry which is preliminary data.</text>
</comment>
<sequence>MTAELLRDVAARALAWVDARRDRFALPPEVVSPETDLNWTLKPLGELAQLTASIRRHTESGDPLHDGAGELLEFAWRETGKGAMLVELFRLDPHATYPLEIYAAFSGAGFRSAVFEEFADVVTRTRSWRLLEQDPNRRLGILNAERRCGLPPHARTEDLLPATWLGGLPEPWTFERHSGYALTHTVFHLADWGAASHAVPGRVADYLHLWLPSWLDTCLDSEQWDLGCELLAVGACLPTPYPAEHRAAAWGRIAAARAADGSLREEGGAPAGAASGPGPGVDLSPDPDEATAFAHRYHSTLAAAFAAVLTAHRLGDRPPRTTGAAP</sequence>
<dbReference type="RefSeq" id="WP_165302066.1">
    <property type="nucleotide sequence ID" value="NZ_JAAKZZ010000449.1"/>
</dbReference>
<accession>A0A6G4X4C1</accession>